<comment type="similarity">
    <text evidence="2">Belongs to the ABC transporter superfamily. ABCG family. Eye pigment precursor importer (TC 3.A.1.204) subfamily.</text>
</comment>
<dbReference type="CDD" id="cd03213">
    <property type="entry name" value="ABCG_EPDR"/>
    <property type="match status" value="1"/>
</dbReference>
<keyword evidence="4 9" id="KW-0812">Transmembrane</keyword>
<evidence type="ECO:0000256" key="5">
    <source>
        <dbReference type="ARBA" id="ARBA00022741"/>
    </source>
</evidence>
<feature type="transmembrane region" description="Helical" evidence="9">
    <location>
        <begin position="434"/>
        <end position="456"/>
    </location>
</feature>
<feature type="domain" description="ABC transporter" evidence="10">
    <location>
        <begin position="25"/>
        <end position="268"/>
    </location>
</feature>
<keyword evidence="3" id="KW-0813">Transport</keyword>
<comment type="subcellular location">
    <subcellularLocation>
        <location evidence="1">Membrane</location>
        <topology evidence="1">Multi-pass membrane protein</topology>
    </subcellularLocation>
</comment>
<sequence length="599" mass="65699">MATADVALEVRGETVQTDKKHQYAISWSDLKFTVPISKGESKTLLDGVSGIARPGELVAVMGPSGCGKTTLLDVLGDRISKGKVEGTVEIGAKKRDPQYARQMVNYVSQEDALLTCFTVRETLQYGARLVLASLTAKERAVRVQRVMEQVGLQDAADTRVGDPLIKGLSGGQKRRLSIAIELLQEPPILLLDEPTSGLDSTSAQQVVEMLRRVAAAGNTVVVSIHQPSTVVYNLFDSLCLLSRGKQVYFGSTGKPALDFFAAQGYACPAYTNPTEHFLDLINTDFNRENQKIVDALSAAFTSSLKPSLPHAEENDPAQYPGAQEAGYVGRFVILLTRMTHQTVKNPYIYMVRVVMYVTLSFMIGTMYSGVGTKARESKDLEEATRAAESLLPCFFYVQAFLVFMSIAVLPFFLEQRDVFRRERANGDITSLPYVVANFLAGLPCIAVIALVSSAFVVGIADLNGFSDFFLSLLLSLVVAESLMHVIGAAQPHYIIGMALGAGIFGMFMLCEGFMVPKDEIPAGWMWGYHLAFHTYSFKWFMYNQFSGEDGGLVGGEILKRFGIEEVDTTECAVVLLIYTLVLEVAFYAVLKIFHTGRRS</sequence>
<dbReference type="InterPro" id="IPR043926">
    <property type="entry name" value="ABCG_dom"/>
</dbReference>
<evidence type="ECO:0000256" key="8">
    <source>
        <dbReference type="ARBA" id="ARBA00023136"/>
    </source>
</evidence>
<dbReference type="GO" id="GO:0016020">
    <property type="term" value="C:membrane"/>
    <property type="evidence" value="ECO:0007669"/>
    <property type="project" value="UniProtKB-SubCell"/>
</dbReference>
<proteinExistence type="inferred from homology"/>
<dbReference type="AlphaFoldDB" id="A0A7S4GMD6"/>
<dbReference type="InterPro" id="IPR003439">
    <property type="entry name" value="ABC_transporter-like_ATP-bd"/>
</dbReference>
<dbReference type="GO" id="GO:0016887">
    <property type="term" value="F:ATP hydrolysis activity"/>
    <property type="evidence" value="ECO:0007669"/>
    <property type="project" value="InterPro"/>
</dbReference>
<evidence type="ECO:0000256" key="7">
    <source>
        <dbReference type="ARBA" id="ARBA00022989"/>
    </source>
</evidence>
<evidence type="ECO:0000259" key="10">
    <source>
        <dbReference type="PROSITE" id="PS50893"/>
    </source>
</evidence>
<evidence type="ECO:0000313" key="11">
    <source>
        <dbReference type="EMBL" id="CAE0841369.1"/>
    </source>
</evidence>
<name>A0A7S4GMD6_OXYMA</name>
<feature type="transmembrane region" description="Helical" evidence="9">
    <location>
        <begin position="389"/>
        <end position="413"/>
    </location>
</feature>
<dbReference type="InterPro" id="IPR052215">
    <property type="entry name" value="Plant_ABCG"/>
</dbReference>
<dbReference type="SUPFAM" id="SSF52540">
    <property type="entry name" value="P-loop containing nucleoside triphosphate hydrolases"/>
    <property type="match status" value="1"/>
</dbReference>
<dbReference type="SMART" id="SM00382">
    <property type="entry name" value="AAA"/>
    <property type="match status" value="1"/>
</dbReference>
<evidence type="ECO:0000256" key="6">
    <source>
        <dbReference type="ARBA" id="ARBA00022840"/>
    </source>
</evidence>
<dbReference type="Gene3D" id="3.40.50.300">
    <property type="entry name" value="P-loop containing nucleotide triphosphate hydrolases"/>
    <property type="match status" value="1"/>
</dbReference>
<dbReference type="InterPro" id="IPR017871">
    <property type="entry name" value="ABC_transporter-like_CS"/>
</dbReference>
<keyword evidence="8 9" id="KW-0472">Membrane</keyword>
<feature type="transmembrane region" description="Helical" evidence="9">
    <location>
        <begin position="572"/>
        <end position="590"/>
    </location>
</feature>
<feature type="transmembrane region" description="Helical" evidence="9">
    <location>
        <begin position="347"/>
        <end position="369"/>
    </location>
</feature>
<dbReference type="PANTHER" id="PTHR48042:SF11">
    <property type="entry name" value="ABC TRANSPORTER G FAMILY MEMBER 11"/>
    <property type="match status" value="1"/>
</dbReference>
<dbReference type="GO" id="GO:0140359">
    <property type="term" value="F:ABC-type transporter activity"/>
    <property type="evidence" value="ECO:0007669"/>
    <property type="project" value="InterPro"/>
</dbReference>
<dbReference type="GO" id="GO:0005524">
    <property type="term" value="F:ATP binding"/>
    <property type="evidence" value="ECO:0007669"/>
    <property type="project" value="UniProtKB-KW"/>
</dbReference>
<dbReference type="InterPro" id="IPR013525">
    <property type="entry name" value="ABC2_TM"/>
</dbReference>
<dbReference type="InterPro" id="IPR003593">
    <property type="entry name" value="AAA+_ATPase"/>
</dbReference>
<dbReference type="Pfam" id="PF00005">
    <property type="entry name" value="ABC_tran"/>
    <property type="match status" value="1"/>
</dbReference>
<reference evidence="11" key="1">
    <citation type="submission" date="2021-01" db="EMBL/GenBank/DDBJ databases">
        <authorList>
            <person name="Corre E."/>
            <person name="Pelletier E."/>
            <person name="Niang G."/>
            <person name="Scheremetjew M."/>
            <person name="Finn R."/>
            <person name="Kale V."/>
            <person name="Holt S."/>
            <person name="Cochrane G."/>
            <person name="Meng A."/>
            <person name="Brown T."/>
            <person name="Cohen L."/>
        </authorList>
    </citation>
    <scope>NUCLEOTIDE SEQUENCE</scope>
    <source>
        <strain evidence="11">LB1974</strain>
    </source>
</reference>
<feature type="transmembrane region" description="Helical" evidence="9">
    <location>
        <begin position="468"/>
        <end position="486"/>
    </location>
</feature>
<evidence type="ECO:0000256" key="3">
    <source>
        <dbReference type="ARBA" id="ARBA00022448"/>
    </source>
</evidence>
<dbReference type="EMBL" id="HBJB01001222">
    <property type="protein sequence ID" value="CAE0841369.1"/>
    <property type="molecule type" value="Transcribed_RNA"/>
</dbReference>
<evidence type="ECO:0000256" key="1">
    <source>
        <dbReference type="ARBA" id="ARBA00004141"/>
    </source>
</evidence>
<dbReference type="PANTHER" id="PTHR48042">
    <property type="entry name" value="ABC TRANSPORTER G FAMILY MEMBER 11"/>
    <property type="match status" value="1"/>
</dbReference>
<dbReference type="PROSITE" id="PS00211">
    <property type="entry name" value="ABC_TRANSPORTER_1"/>
    <property type="match status" value="1"/>
</dbReference>
<evidence type="ECO:0000256" key="4">
    <source>
        <dbReference type="ARBA" id="ARBA00022692"/>
    </source>
</evidence>
<organism evidence="11">
    <name type="scientific">Oxyrrhis marina</name>
    <name type="common">Dinoflagellate</name>
    <dbReference type="NCBI Taxonomy" id="2969"/>
    <lineage>
        <taxon>Eukaryota</taxon>
        <taxon>Sar</taxon>
        <taxon>Alveolata</taxon>
        <taxon>Dinophyceae</taxon>
        <taxon>Oxyrrhinales</taxon>
        <taxon>Oxyrrhinaceae</taxon>
        <taxon>Oxyrrhis</taxon>
    </lineage>
</organism>
<evidence type="ECO:0000256" key="2">
    <source>
        <dbReference type="ARBA" id="ARBA00005814"/>
    </source>
</evidence>
<dbReference type="PROSITE" id="PS50893">
    <property type="entry name" value="ABC_TRANSPORTER_2"/>
    <property type="match status" value="1"/>
</dbReference>
<gene>
    <name evidence="11" type="ORF">OMAR00294_LOCUS1072</name>
</gene>
<accession>A0A7S4GMD6</accession>
<evidence type="ECO:0000256" key="9">
    <source>
        <dbReference type="SAM" id="Phobius"/>
    </source>
</evidence>
<feature type="transmembrane region" description="Helical" evidence="9">
    <location>
        <begin position="493"/>
        <end position="515"/>
    </location>
</feature>
<dbReference type="InterPro" id="IPR027417">
    <property type="entry name" value="P-loop_NTPase"/>
</dbReference>
<keyword evidence="7 9" id="KW-1133">Transmembrane helix</keyword>
<keyword evidence="5" id="KW-0547">Nucleotide-binding</keyword>
<protein>
    <recommendedName>
        <fullName evidence="10">ABC transporter domain-containing protein</fullName>
    </recommendedName>
</protein>
<keyword evidence="6" id="KW-0067">ATP-binding</keyword>
<dbReference type="Pfam" id="PF01061">
    <property type="entry name" value="ABC2_membrane"/>
    <property type="match status" value="1"/>
</dbReference>
<dbReference type="Pfam" id="PF19055">
    <property type="entry name" value="ABC2_membrane_7"/>
    <property type="match status" value="1"/>
</dbReference>